<dbReference type="SUPFAM" id="SSF53474">
    <property type="entry name" value="alpha/beta-Hydrolases"/>
    <property type="match status" value="1"/>
</dbReference>
<keyword evidence="2" id="KW-1185">Reference proteome</keyword>
<gene>
    <name evidence="1" type="ORF">GCM10009066_24940</name>
</gene>
<keyword evidence="1" id="KW-0378">Hydrolase</keyword>
<dbReference type="GO" id="GO:0016787">
    <property type="term" value="F:hydrolase activity"/>
    <property type="evidence" value="ECO:0007669"/>
    <property type="project" value="UniProtKB-KW"/>
</dbReference>
<reference evidence="1 2" key="1">
    <citation type="journal article" date="2019" name="Int. J. Syst. Evol. Microbiol.">
        <title>The Global Catalogue of Microorganisms (GCM) 10K type strain sequencing project: providing services to taxonomists for standard genome sequencing and annotation.</title>
        <authorList>
            <consortium name="The Broad Institute Genomics Platform"/>
            <consortium name="The Broad Institute Genome Sequencing Center for Infectious Disease"/>
            <person name="Wu L."/>
            <person name="Ma J."/>
        </authorList>
    </citation>
    <scope>NUCLEOTIDE SEQUENCE [LARGE SCALE GENOMIC DNA]</scope>
    <source>
        <strain evidence="1 2">JCM 16330</strain>
    </source>
</reference>
<dbReference type="Proteomes" id="UP001500837">
    <property type="component" value="Unassembled WGS sequence"/>
</dbReference>
<sequence>MTGETVLVPGARRAVGTLYGSTGGSDACVVACPPHPQSGGHRRDTRLAAVSDALGERGIACLRLGYGGWDRGYGEREDARNALRWIRDRYDTVGLFGYSFGASIAALAAAGVDPCPAAVALLAPIAGVEADDLDVVPAVEALDAPLCLVVGAQDTTANWWPVVAAAESAGATAEPDGATVTTLDADHGFADHVDEIAAAIASFLAAELRA</sequence>
<comment type="caution">
    <text evidence="1">The sequence shown here is derived from an EMBL/GenBank/DDBJ whole genome shotgun (WGS) entry which is preliminary data.</text>
</comment>
<dbReference type="AlphaFoldDB" id="A0AAV3S9U8"/>
<dbReference type="Gene3D" id="3.40.50.1820">
    <property type="entry name" value="alpha/beta hydrolase"/>
    <property type="match status" value="1"/>
</dbReference>
<dbReference type="EMBL" id="BAAABL010000083">
    <property type="protein sequence ID" value="GAA0310648.1"/>
    <property type="molecule type" value="Genomic_DNA"/>
</dbReference>
<evidence type="ECO:0000313" key="1">
    <source>
        <dbReference type="EMBL" id="GAA0310648.1"/>
    </source>
</evidence>
<name>A0AAV3S9U8_9EURY</name>
<protein>
    <submittedName>
        <fullName evidence="1">Alpha/beta hydrolase</fullName>
    </submittedName>
</protein>
<accession>A0AAV3S9U8</accession>
<evidence type="ECO:0000313" key="2">
    <source>
        <dbReference type="Proteomes" id="UP001500837"/>
    </source>
</evidence>
<proteinExistence type="predicted"/>
<dbReference type="InterPro" id="IPR029058">
    <property type="entry name" value="AB_hydrolase_fold"/>
</dbReference>
<organism evidence="1 2">
    <name type="scientific">Halarchaeum salinum</name>
    <dbReference type="NCBI Taxonomy" id="489912"/>
    <lineage>
        <taxon>Archaea</taxon>
        <taxon>Methanobacteriati</taxon>
        <taxon>Methanobacteriota</taxon>
        <taxon>Stenosarchaea group</taxon>
        <taxon>Halobacteria</taxon>
        <taxon>Halobacteriales</taxon>
        <taxon>Halobacteriaceae</taxon>
    </lineage>
</organism>
<dbReference type="RefSeq" id="WP_343749352.1">
    <property type="nucleotide sequence ID" value="NZ_BAAABL010000083.1"/>
</dbReference>